<evidence type="ECO:0000313" key="3">
    <source>
        <dbReference type="Proteomes" id="UP000041314"/>
    </source>
</evidence>
<accession>A0A655CC10</accession>
<dbReference type="AlphaFoldDB" id="A0A655CC10"/>
<keyword evidence="1" id="KW-1133">Transmembrane helix</keyword>
<name>A0A655CC10_SALET</name>
<feature type="transmembrane region" description="Helical" evidence="1">
    <location>
        <begin position="49"/>
        <end position="75"/>
    </location>
</feature>
<gene>
    <name evidence="2" type="ORF">ERS008198_01793</name>
</gene>
<protein>
    <submittedName>
        <fullName evidence="2">Uncharacterized protein</fullName>
    </submittedName>
</protein>
<keyword evidence="1" id="KW-0812">Transmembrane</keyword>
<evidence type="ECO:0000256" key="1">
    <source>
        <dbReference type="SAM" id="Phobius"/>
    </source>
</evidence>
<proteinExistence type="predicted"/>
<dbReference type="Proteomes" id="UP000041314">
    <property type="component" value="Unassembled WGS sequence"/>
</dbReference>
<keyword evidence="1" id="KW-0472">Membrane</keyword>
<dbReference type="EMBL" id="CQPA01000010">
    <property type="protein sequence ID" value="CNU05880.1"/>
    <property type="molecule type" value="Genomic_DNA"/>
</dbReference>
<evidence type="ECO:0000313" key="2">
    <source>
        <dbReference type="EMBL" id="CNU05880.1"/>
    </source>
</evidence>
<sequence>MTTRPLANEITAQALPSCNQCPNCPLTADCIGESIPAKMVASISKGVEYLFLFIHQSLYFIKGVTFVTPLFFIFWR</sequence>
<reference evidence="2 3" key="1">
    <citation type="submission" date="2015-03" db="EMBL/GenBank/DDBJ databases">
        <authorList>
            <consortium name="Pathogen Informatics"/>
        </authorList>
    </citation>
    <scope>NUCLEOTIDE SEQUENCE [LARGE SCALE GENOMIC DNA]</scope>
    <source>
        <strain evidence="2 3">A1104</strain>
    </source>
</reference>
<organism evidence="2 3">
    <name type="scientific">Salmonella enterica subsp. enterica serovar Bovismorbificans</name>
    <dbReference type="NCBI Taxonomy" id="58097"/>
    <lineage>
        <taxon>Bacteria</taxon>
        <taxon>Pseudomonadati</taxon>
        <taxon>Pseudomonadota</taxon>
        <taxon>Gammaproteobacteria</taxon>
        <taxon>Enterobacterales</taxon>
        <taxon>Enterobacteriaceae</taxon>
        <taxon>Salmonella</taxon>
    </lineage>
</organism>